<sequence length="161" mass="17917">MHHPVAFTHITNDTPIRFSFLHPRHYPKAFRQPLYLVSDALPMHLLFPKLPSSPRLDLGSNTTSTPPRLIALTSAAGFEFVLGLRSPTPSIGSIYSNLLWRTESAENYRRLELLVLMAGTTPTQLKTGWCNSPPLASEEIWDKPGESEVPRPGKPATPTPH</sequence>
<proteinExistence type="predicted"/>
<evidence type="ECO:0000313" key="3">
    <source>
        <dbReference type="Proteomes" id="UP000027222"/>
    </source>
</evidence>
<protein>
    <submittedName>
        <fullName evidence="2">Uncharacterized protein</fullName>
    </submittedName>
</protein>
<feature type="compositionally biased region" description="Basic and acidic residues" evidence="1">
    <location>
        <begin position="140"/>
        <end position="151"/>
    </location>
</feature>
<dbReference type="Proteomes" id="UP000027222">
    <property type="component" value="Unassembled WGS sequence"/>
</dbReference>
<feature type="region of interest" description="Disordered" evidence="1">
    <location>
        <begin position="136"/>
        <end position="161"/>
    </location>
</feature>
<evidence type="ECO:0000313" key="2">
    <source>
        <dbReference type="EMBL" id="KDR69756.1"/>
    </source>
</evidence>
<reference evidence="3" key="1">
    <citation type="journal article" date="2014" name="Proc. Natl. Acad. Sci. U.S.A.">
        <title>Extensive sampling of basidiomycete genomes demonstrates inadequacy of the white-rot/brown-rot paradigm for wood decay fungi.</title>
        <authorList>
            <person name="Riley R."/>
            <person name="Salamov A.A."/>
            <person name="Brown D.W."/>
            <person name="Nagy L.G."/>
            <person name="Floudas D."/>
            <person name="Held B.W."/>
            <person name="Levasseur A."/>
            <person name="Lombard V."/>
            <person name="Morin E."/>
            <person name="Otillar R."/>
            <person name="Lindquist E.A."/>
            <person name="Sun H."/>
            <person name="LaButti K.M."/>
            <person name="Schmutz J."/>
            <person name="Jabbour D."/>
            <person name="Luo H."/>
            <person name="Baker S.E."/>
            <person name="Pisabarro A.G."/>
            <person name="Walton J.D."/>
            <person name="Blanchette R.A."/>
            <person name="Henrissat B."/>
            <person name="Martin F."/>
            <person name="Cullen D."/>
            <person name="Hibbett D.S."/>
            <person name="Grigoriev I.V."/>
        </authorList>
    </citation>
    <scope>NUCLEOTIDE SEQUENCE [LARGE SCALE GENOMIC DNA]</scope>
    <source>
        <strain evidence="3">CBS 339.88</strain>
    </source>
</reference>
<evidence type="ECO:0000256" key="1">
    <source>
        <dbReference type="SAM" id="MobiDB-lite"/>
    </source>
</evidence>
<organism evidence="2 3">
    <name type="scientific">Galerina marginata (strain CBS 339.88)</name>
    <dbReference type="NCBI Taxonomy" id="685588"/>
    <lineage>
        <taxon>Eukaryota</taxon>
        <taxon>Fungi</taxon>
        <taxon>Dikarya</taxon>
        <taxon>Basidiomycota</taxon>
        <taxon>Agaricomycotina</taxon>
        <taxon>Agaricomycetes</taxon>
        <taxon>Agaricomycetidae</taxon>
        <taxon>Agaricales</taxon>
        <taxon>Agaricineae</taxon>
        <taxon>Strophariaceae</taxon>
        <taxon>Galerina</taxon>
    </lineage>
</organism>
<gene>
    <name evidence="2" type="ORF">GALMADRAFT_145164</name>
</gene>
<accession>A0A067SFS5</accession>
<dbReference type="HOGENOM" id="CLU_1643819_0_0_1"/>
<dbReference type="EMBL" id="KL142400">
    <property type="protein sequence ID" value="KDR69756.1"/>
    <property type="molecule type" value="Genomic_DNA"/>
</dbReference>
<name>A0A067SFS5_GALM3</name>
<dbReference type="AlphaFoldDB" id="A0A067SFS5"/>
<keyword evidence="3" id="KW-1185">Reference proteome</keyword>
<feature type="compositionally biased region" description="Pro residues" evidence="1">
    <location>
        <begin position="152"/>
        <end position="161"/>
    </location>
</feature>